<keyword evidence="1" id="KW-0472">Membrane</keyword>
<dbReference type="RefSeq" id="WP_190892820.1">
    <property type="nucleotide sequence ID" value="NZ_JACWZY010000056.1"/>
</dbReference>
<evidence type="ECO:0000313" key="3">
    <source>
        <dbReference type="Proteomes" id="UP000598820"/>
    </source>
</evidence>
<dbReference type="EMBL" id="JACWZY010000056">
    <property type="protein sequence ID" value="MBD2705426.1"/>
    <property type="molecule type" value="Genomic_DNA"/>
</dbReference>
<gene>
    <name evidence="2" type="ORF">IC229_32750</name>
</gene>
<keyword evidence="1" id="KW-1133">Transmembrane helix</keyword>
<feature type="transmembrane region" description="Helical" evidence="1">
    <location>
        <begin position="12"/>
        <end position="30"/>
    </location>
</feature>
<proteinExistence type="predicted"/>
<name>A0A927GAB5_9BACT</name>
<dbReference type="Proteomes" id="UP000598820">
    <property type="component" value="Unassembled WGS sequence"/>
</dbReference>
<comment type="caution">
    <text evidence="2">The sequence shown here is derived from an EMBL/GenBank/DDBJ whole genome shotgun (WGS) entry which is preliminary data.</text>
</comment>
<keyword evidence="3" id="KW-1185">Reference proteome</keyword>
<evidence type="ECO:0000313" key="2">
    <source>
        <dbReference type="EMBL" id="MBD2705426.1"/>
    </source>
</evidence>
<sequence>MKKLSRIQRIVLYFTLGIVSVIFTWFYFVYDFQGEIVLIPEDYIGPVTIAYERIKGKPVEYNNKGNIVFRIPKSGRLDVNFKDYIHRKTPLKNRKYFIYNEKTGKLISEIKEDGLRDSLNSIYLLVDFEYGPDSLDSSGRNYYSENFIIIKK</sequence>
<keyword evidence="1" id="KW-0812">Transmembrane</keyword>
<organism evidence="2 3">
    <name type="scientific">Spirosoma profusum</name>
    <dbReference type="NCBI Taxonomy" id="2771354"/>
    <lineage>
        <taxon>Bacteria</taxon>
        <taxon>Pseudomonadati</taxon>
        <taxon>Bacteroidota</taxon>
        <taxon>Cytophagia</taxon>
        <taxon>Cytophagales</taxon>
        <taxon>Cytophagaceae</taxon>
        <taxon>Spirosoma</taxon>
    </lineage>
</organism>
<protein>
    <submittedName>
        <fullName evidence="2">Uncharacterized protein</fullName>
    </submittedName>
</protein>
<dbReference type="AlphaFoldDB" id="A0A927GAB5"/>
<reference evidence="2" key="1">
    <citation type="submission" date="2020-09" db="EMBL/GenBank/DDBJ databases">
        <authorList>
            <person name="Kim M.K."/>
        </authorList>
    </citation>
    <scope>NUCLEOTIDE SEQUENCE</scope>
    <source>
        <strain evidence="2">BT702</strain>
    </source>
</reference>
<accession>A0A927GAB5</accession>
<evidence type="ECO:0000256" key="1">
    <source>
        <dbReference type="SAM" id="Phobius"/>
    </source>
</evidence>